<accession>A0A837P9K6</accession>
<name>A0A837P9K6_LACPN</name>
<evidence type="ECO:0000313" key="2">
    <source>
        <dbReference type="Proteomes" id="UP000050511"/>
    </source>
</evidence>
<evidence type="ECO:0000313" key="1">
    <source>
        <dbReference type="EMBL" id="KPN43894.1"/>
    </source>
</evidence>
<protein>
    <submittedName>
        <fullName evidence="1">Uncharacterized protein</fullName>
    </submittedName>
</protein>
<dbReference type="EMBL" id="LKLZ01000003">
    <property type="protein sequence ID" value="KPN43894.1"/>
    <property type="molecule type" value="Genomic_DNA"/>
</dbReference>
<proteinExistence type="predicted"/>
<dbReference type="Proteomes" id="UP000050511">
    <property type="component" value="Unassembled WGS sequence"/>
</dbReference>
<reference evidence="1 2" key="1">
    <citation type="submission" date="2015-10" db="EMBL/GenBank/DDBJ databases">
        <title>Resequencing of Lactobacillus plantarum WJL strain genome.</title>
        <authorList>
            <person name="Martino M.E."/>
        </authorList>
    </citation>
    <scope>NUCLEOTIDE SEQUENCE [LARGE SCALE GENOMIC DNA]</scope>
    <source>
        <strain evidence="1 2">WJL</strain>
    </source>
</reference>
<gene>
    <name evidence="1" type="ORF">WJL_0967</name>
</gene>
<comment type="caution">
    <text evidence="1">The sequence shown here is derived from an EMBL/GenBank/DDBJ whole genome shotgun (WGS) entry which is preliminary data.</text>
</comment>
<sequence>MTHSQAVKGFDKGVTKAIAASPTGFFNLLKSDVEAWHDGLIPKTIKMQSPNGTVFLVSIGDDGKLAVTKEGDSDGNTTSN</sequence>
<dbReference type="AlphaFoldDB" id="A0A837P9K6"/>
<organism evidence="1 2">
    <name type="scientific">Lactiplantibacillus plantarum WJL</name>
    <dbReference type="NCBI Taxonomy" id="1350466"/>
    <lineage>
        <taxon>Bacteria</taxon>
        <taxon>Bacillati</taxon>
        <taxon>Bacillota</taxon>
        <taxon>Bacilli</taxon>
        <taxon>Lactobacillales</taxon>
        <taxon>Lactobacillaceae</taxon>
        <taxon>Lactiplantibacillus</taxon>
    </lineage>
</organism>